<evidence type="ECO:0008006" key="7">
    <source>
        <dbReference type="Google" id="ProtNLM"/>
    </source>
</evidence>
<dbReference type="PANTHER" id="PTHR47955:SF21">
    <property type="entry name" value="OS06G0642300 PROTEIN"/>
    <property type="match status" value="1"/>
</dbReference>
<evidence type="ECO:0000256" key="4">
    <source>
        <dbReference type="SAM" id="MobiDB-lite"/>
    </source>
</evidence>
<evidence type="ECO:0000256" key="2">
    <source>
        <dbReference type="ARBA" id="ARBA00022723"/>
    </source>
</evidence>
<keyword evidence="2" id="KW-0479">Metal-binding</keyword>
<reference evidence="6" key="2">
    <citation type="journal article" date="2017" name="Nat. Plants">
        <title>The Aegilops tauschii genome reveals multiple impacts of transposons.</title>
        <authorList>
            <person name="Zhao G."/>
            <person name="Zou C."/>
            <person name="Li K."/>
            <person name="Wang K."/>
            <person name="Li T."/>
            <person name="Gao L."/>
            <person name="Zhang X."/>
            <person name="Wang H."/>
            <person name="Yang Z."/>
            <person name="Liu X."/>
            <person name="Jiang W."/>
            <person name="Mao L."/>
            <person name="Kong X."/>
            <person name="Jiao Y."/>
            <person name="Jia J."/>
        </authorList>
    </citation>
    <scope>NUCLEOTIDE SEQUENCE [LARGE SCALE GENOMIC DNA]</scope>
    <source>
        <strain evidence="6">cv. AL8/78</strain>
    </source>
</reference>
<accession>A0A453NGN4</accession>
<feature type="region of interest" description="Disordered" evidence="4">
    <location>
        <begin position="15"/>
        <end position="42"/>
    </location>
</feature>
<dbReference type="Gene3D" id="1.10.630.10">
    <property type="entry name" value="Cytochrome P450"/>
    <property type="match status" value="1"/>
</dbReference>
<dbReference type="GO" id="GO:0016705">
    <property type="term" value="F:oxidoreductase activity, acting on paired donors, with incorporation or reduction of molecular oxygen"/>
    <property type="evidence" value="ECO:0007669"/>
    <property type="project" value="InterPro"/>
</dbReference>
<dbReference type="Proteomes" id="UP000015105">
    <property type="component" value="Chromosome 6D"/>
</dbReference>
<evidence type="ECO:0000313" key="6">
    <source>
        <dbReference type="Proteomes" id="UP000015105"/>
    </source>
</evidence>
<keyword evidence="3" id="KW-0408">Iron</keyword>
<reference evidence="5" key="5">
    <citation type="journal article" date="2021" name="G3 (Bethesda)">
        <title>Aegilops tauschii genome assembly Aet v5.0 features greater sequence contiguity and improved annotation.</title>
        <authorList>
            <person name="Wang L."/>
            <person name="Zhu T."/>
            <person name="Rodriguez J.C."/>
            <person name="Deal K.R."/>
            <person name="Dubcovsky J."/>
            <person name="McGuire P.E."/>
            <person name="Lux T."/>
            <person name="Spannagl M."/>
            <person name="Mayer K.F.X."/>
            <person name="Baldrich P."/>
            <person name="Meyers B.C."/>
            <person name="Huo N."/>
            <person name="Gu Y.Q."/>
            <person name="Zhou H."/>
            <person name="Devos K.M."/>
            <person name="Bennetzen J.L."/>
            <person name="Unver T."/>
            <person name="Budak H."/>
            <person name="Gulick P.J."/>
            <person name="Galiba G."/>
            <person name="Kalapos B."/>
            <person name="Nelson D.R."/>
            <person name="Li P."/>
            <person name="You F.M."/>
            <person name="Luo M.C."/>
            <person name="Dvorak J."/>
        </authorList>
    </citation>
    <scope>NUCLEOTIDE SEQUENCE [LARGE SCALE GENOMIC DNA]</scope>
    <source>
        <strain evidence="5">cv. AL8/78</strain>
    </source>
</reference>
<dbReference type="AlphaFoldDB" id="A0A453NGN4"/>
<dbReference type="Pfam" id="PF00067">
    <property type="entry name" value="p450"/>
    <property type="match status" value="1"/>
</dbReference>
<dbReference type="GO" id="GO:0020037">
    <property type="term" value="F:heme binding"/>
    <property type="evidence" value="ECO:0007669"/>
    <property type="project" value="InterPro"/>
</dbReference>
<reference evidence="5" key="3">
    <citation type="journal article" date="2017" name="Nature">
        <title>Genome sequence of the progenitor of the wheat D genome Aegilops tauschii.</title>
        <authorList>
            <person name="Luo M.C."/>
            <person name="Gu Y.Q."/>
            <person name="Puiu D."/>
            <person name="Wang H."/>
            <person name="Twardziok S.O."/>
            <person name="Deal K.R."/>
            <person name="Huo N."/>
            <person name="Zhu T."/>
            <person name="Wang L."/>
            <person name="Wang Y."/>
            <person name="McGuire P.E."/>
            <person name="Liu S."/>
            <person name="Long H."/>
            <person name="Ramasamy R.K."/>
            <person name="Rodriguez J.C."/>
            <person name="Van S.L."/>
            <person name="Yuan L."/>
            <person name="Wang Z."/>
            <person name="Xia Z."/>
            <person name="Xiao L."/>
            <person name="Anderson O.D."/>
            <person name="Ouyang S."/>
            <person name="Liang Y."/>
            <person name="Zimin A.V."/>
            <person name="Pertea G."/>
            <person name="Qi P."/>
            <person name="Bennetzen J.L."/>
            <person name="Dai X."/>
            <person name="Dawson M.W."/>
            <person name="Muller H.G."/>
            <person name="Kugler K."/>
            <person name="Rivarola-Duarte L."/>
            <person name="Spannagl M."/>
            <person name="Mayer K.F.X."/>
            <person name="Lu F.H."/>
            <person name="Bevan M.W."/>
            <person name="Leroy P."/>
            <person name="Li P."/>
            <person name="You F.M."/>
            <person name="Sun Q."/>
            <person name="Liu Z."/>
            <person name="Lyons E."/>
            <person name="Wicker T."/>
            <person name="Salzberg S.L."/>
            <person name="Devos K.M."/>
            <person name="Dvorak J."/>
        </authorList>
    </citation>
    <scope>NUCLEOTIDE SEQUENCE [LARGE SCALE GENOMIC DNA]</scope>
    <source>
        <strain evidence="5">cv. AL8/78</strain>
    </source>
</reference>
<dbReference type="InterPro" id="IPR001128">
    <property type="entry name" value="Cyt_P450"/>
</dbReference>
<dbReference type="FunFam" id="1.10.630.10:FF:000114">
    <property type="entry name" value="Os06g0642500 protein"/>
    <property type="match status" value="1"/>
</dbReference>
<reference evidence="5" key="4">
    <citation type="submission" date="2019-03" db="UniProtKB">
        <authorList>
            <consortium name="EnsemblPlants"/>
        </authorList>
    </citation>
    <scope>IDENTIFICATION</scope>
</reference>
<keyword evidence="6" id="KW-1185">Reference proteome</keyword>
<organism evidence="5 6">
    <name type="scientific">Aegilops tauschii subsp. strangulata</name>
    <name type="common">Goatgrass</name>
    <dbReference type="NCBI Taxonomy" id="200361"/>
    <lineage>
        <taxon>Eukaryota</taxon>
        <taxon>Viridiplantae</taxon>
        <taxon>Streptophyta</taxon>
        <taxon>Embryophyta</taxon>
        <taxon>Tracheophyta</taxon>
        <taxon>Spermatophyta</taxon>
        <taxon>Magnoliopsida</taxon>
        <taxon>Liliopsida</taxon>
        <taxon>Poales</taxon>
        <taxon>Poaceae</taxon>
        <taxon>BOP clade</taxon>
        <taxon>Pooideae</taxon>
        <taxon>Triticodae</taxon>
        <taxon>Triticeae</taxon>
        <taxon>Triticinae</taxon>
        <taxon>Aegilops</taxon>
    </lineage>
</organism>
<sequence length="323" mass="35842">DGQVHGATHVHAHLFGSLPPSSLAPQGVEAPKQRDGVRPPPGPWRLPVIGSLHHIMCSRLPYRAMADLSRRLDAPLMYLRLGEVPVVVASSPEAAREIMKTHDVNFATRPWSPTMRVLLADGEGLVFAPYGPLWRQLRRISILELLSARRVQSFRRVREEEVGRLVAAIAAATPGEAVNVSQRVYETTMDMTMRSIMGDRFEKRDDFLQVFAEGVKITSGFNLGDLFPSSRLASFLSGTARRAEANHRKNGELVDCVIRQHEEKKAAAADGAVDEEDLVDVLMKIHKEGGLEVPVTMGVIRAFILDEGCALEWRLRRRTLSSC</sequence>
<protein>
    <recommendedName>
        <fullName evidence="7">Cytochrome P450</fullName>
    </recommendedName>
</protein>
<dbReference type="STRING" id="200361.A0A453NGN4"/>
<dbReference type="GO" id="GO:0005506">
    <property type="term" value="F:iron ion binding"/>
    <property type="evidence" value="ECO:0007669"/>
    <property type="project" value="InterPro"/>
</dbReference>
<evidence type="ECO:0000256" key="1">
    <source>
        <dbReference type="ARBA" id="ARBA00010617"/>
    </source>
</evidence>
<dbReference type="EnsemblPlants" id="AET6Gv20371000.1">
    <property type="protein sequence ID" value="AET6Gv20371000.1"/>
    <property type="gene ID" value="AET6Gv20371000"/>
</dbReference>
<comment type="similarity">
    <text evidence="1">Belongs to the cytochrome P450 family.</text>
</comment>
<evidence type="ECO:0000313" key="5">
    <source>
        <dbReference type="EnsemblPlants" id="AET6Gv20371000.1"/>
    </source>
</evidence>
<dbReference type="PANTHER" id="PTHR47955">
    <property type="entry name" value="CYTOCHROME P450 FAMILY 71 PROTEIN"/>
    <property type="match status" value="1"/>
</dbReference>
<name>A0A453NGN4_AEGTS</name>
<dbReference type="Gramene" id="AET6Gv20371000.1">
    <property type="protein sequence ID" value="AET6Gv20371000.1"/>
    <property type="gene ID" value="AET6Gv20371000"/>
</dbReference>
<proteinExistence type="inferred from homology"/>
<evidence type="ECO:0000256" key="3">
    <source>
        <dbReference type="ARBA" id="ARBA00023004"/>
    </source>
</evidence>
<dbReference type="GO" id="GO:0004497">
    <property type="term" value="F:monooxygenase activity"/>
    <property type="evidence" value="ECO:0007669"/>
    <property type="project" value="InterPro"/>
</dbReference>
<dbReference type="SUPFAM" id="SSF48264">
    <property type="entry name" value="Cytochrome P450"/>
    <property type="match status" value="1"/>
</dbReference>
<dbReference type="InterPro" id="IPR036396">
    <property type="entry name" value="Cyt_P450_sf"/>
</dbReference>
<reference evidence="6" key="1">
    <citation type="journal article" date="2014" name="Science">
        <title>Ancient hybridizations among the ancestral genomes of bread wheat.</title>
        <authorList>
            <consortium name="International Wheat Genome Sequencing Consortium,"/>
            <person name="Marcussen T."/>
            <person name="Sandve S.R."/>
            <person name="Heier L."/>
            <person name="Spannagl M."/>
            <person name="Pfeifer M."/>
            <person name="Jakobsen K.S."/>
            <person name="Wulff B.B."/>
            <person name="Steuernagel B."/>
            <person name="Mayer K.F."/>
            <person name="Olsen O.A."/>
        </authorList>
    </citation>
    <scope>NUCLEOTIDE SEQUENCE [LARGE SCALE GENOMIC DNA]</scope>
    <source>
        <strain evidence="6">cv. AL8/78</strain>
    </source>
</reference>